<sequence length="80" mass="9346">MGHTQHQRQPIPVLHRTLSDNRLESIFCMFDLYLSFCTSSLTSSFSWLASYRIFLRARANGLSRSHRRRSGKNSEGERKN</sequence>
<dbReference type="Gramene" id="LPERR08G13540.2">
    <property type="protein sequence ID" value="LPERR08G13540.2"/>
    <property type="gene ID" value="LPERR08G13540"/>
</dbReference>
<reference evidence="2" key="3">
    <citation type="submission" date="2015-04" db="UniProtKB">
        <authorList>
            <consortium name="EnsemblPlants"/>
        </authorList>
    </citation>
    <scope>IDENTIFICATION</scope>
</reference>
<evidence type="ECO:0000256" key="1">
    <source>
        <dbReference type="SAM" id="MobiDB-lite"/>
    </source>
</evidence>
<dbReference type="AlphaFoldDB" id="A0A0D9X8D4"/>
<dbReference type="HOGENOM" id="CLU_2593251_0_0_1"/>
<evidence type="ECO:0000313" key="2">
    <source>
        <dbReference type="EnsemblPlants" id="LPERR08G13540.2"/>
    </source>
</evidence>
<feature type="region of interest" description="Disordered" evidence="1">
    <location>
        <begin position="61"/>
        <end position="80"/>
    </location>
</feature>
<reference evidence="2 3" key="1">
    <citation type="submission" date="2012-08" db="EMBL/GenBank/DDBJ databases">
        <title>Oryza genome evolution.</title>
        <authorList>
            <person name="Wing R.A."/>
        </authorList>
    </citation>
    <scope>NUCLEOTIDE SEQUENCE</scope>
</reference>
<proteinExistence type="predicted"/>
<reference evidence="3" key="2">
    <citation type="submission" date="2013-12" db="EMBL/GenBank/DDBJ databases">
        <authorList>
            <person name="Yu Y."/>
            <person name="Lee S."/>
            <person name="de Baynast K."/>
            <person name="Wissotski M."/>
            <person name="Liu L."/>
            <person name="Talag J."/>
            <person name="Goicoechea J."/>
            <person name="Angelova A."/>
            <person name="Jetty R."/>
            <person name="Kudrna D."/>
            <person name="Golser W."/>
            <person name="Rivera L."/>
            <person name="Zhang J."/>
            <person name="Wing R."/>
        </authorList>
    </citation>
    <scope>NUCLEOTIDE SEQUENCE</scope>
</reference>
<organism evidence="2 3">
    <name type="scientific">Leersia perrieri</name>
    <dbReference type="NCBI Taxonomy" id="77586"/>
    <lineage>
        <taxon>Eukaryota</taxon>
        <taxon>Viridiplantae</taxon>
        <taxon>Streptophyta</taxon>
        <taxon>Embryophyta</taxon>
        <taxon>Tracheophyta</taxon>
        <taxon>Spermatophyta</taxon>
        <taxon>Magnoliopsida</taxon>
        <taxon>Liliopsida</taxon>
        <taxon>Poales</taxon>
        <taxon>Poaceae</taxon>
        <taxon>BOP clade</taxon>
        <taxon>Oryzoideae</taxon>
        <taxon>Oryzeae</taxon>
        <taxon>Oryzinae</taxon>
        <taxon>Leersia</taxon>
    </lineage>
</organism>
<name>A0A0D9X8D4_9ORYZ</name>
<accession>A0A0D9X8D4</accession>
<evidence type="ECO:0000313" key="3">
    <source>
        <dbReference type="Proteomes" id="UP000032180"/>
    </source>
</evidence>
<dbReference type="Proteomes" id="UP000032180">
    <property type="component" value="Chromosome 8"/>
</dbReference>
<protein>
    <submittedName>
        <fullName evidence="2">Uncharacterized protein</fullName>
    </submittedName>
</protein>
<dbReference type="EnsemblPlants" id="LPERR08G13540.2">
    <property type="protein sequence ID" value="LPERR08G13540.2"/>
    <property type="gene ID" value="LPERR08G13540"/>
</dbReference>
<keyword evidence="3" id="KW-1185">Reference proteome</keyword>